<name>A0A6N3G6K1_ENTCA</name>
<dbReference type="InterPro" id="IPR020084">
    <property type="entry name" value="NUDIX_hydrolase_CS"/>
</dbReference>
<dbReference type="Pfam" id="PF00293">
    <property type="entry name" value="NUDIX"/>
    <property type="match status" value="1"/>
</dbReference>
<evidence type="ECO:0000259" key="3">
    <source>
        <dbReference type="PROSITE" id="PS51462"/>
    </source>
</evidence>
<dbReference type="InterPro" id="IPR015797">
    <property type="entry name" value="NUDIX_hydrolase-like_dom_sf"/>
</dbReference>
<dbReference type="PROSITE" id="PS00893">
    <property type="entry name" value="NUDIX_BOX"/>
    <property type="match status" value="1"/>
</dbReference>
<gene>
    <name evidence="4" type="ORF">ECLFYP2_00756</name>
</gene>
<proteinExistence type="inferred from homology"/>
<sequence length="161" mass="18230">MDITSHFGVYGVCFKDNKLLCIEKNAGPYRGRFDLPGGSQEIGEGLTETLTREILEETGYSIVSYSNPRIYDVFVKEEKKNFMVHHIMALYDVEIDLTIKKQLLPSLLEDGLNDSDSEVWVELSGINSENSSPLVLKAKQELLGIVNIDKIIYNNWTVNIK</sequence>
<comment type="similarity">
    <text evidence="1">Belongs to the Nudix hydrolase family.</text>
</comment>
<dbReference type="SUPFAM" id="SSF55811">
    <property type="entry name" value="Nudix"/>
    <property type="match status" value="1"/>
</dbReference>
<dbReference type="InterPro" id="IPR000086">
    <property type="entry name" value="NUDIX_hydrolase_dom"/>
</dbReference>
<reference evidence="4" key="1">
    <citation type="submission" date="2019-11" db="EMBL/GenBank/DDBJ databases">
        <authorList>
            <person name="Feng L."/>
        </authorList>
    </citation>
    <scope>NUCLEOTIDE SEQUENCE</scope>
    <source>
        <strain evidence="4">ECasseliflavusLFYP2</strain>
    </source>
</reference>
<dbReference type="PROSITE" id="PS51462">
    <property type="entry name" value="NUDIX"/>
    <property type="match status" value="1"/>
</dbReference>
<dbReference type="RefSeq" id="WP_421758531.1">
    <property type="nucleotide sequence ID" value="NZ_CACRTX010000018.1"/>
</dbReference>
<dbReference type="EMBL" id="CACRTX010000018">
    <property type="protein sequence ID" value="VYU60192.1"/>
    <property type="molecule type" value="Genomic_DNA"/>
</dbReference>
<keyword evidence="2" id="KW-0378">Hydrolase</keyword>
<protein>
    <submittedName>
        <fullName evidence="4">NUDIX domain protein</fullName>
    </submittedName>
</protein>
<evidence type="ECO:0000256" key="1">
    <source>
        <dbReference type="ARBA" id="ARBA00005582"/>
    </source>
</evidence>
<accession>A0A6N3G6K1</accession>
<dbReference type="PANTHER" id="PTHR43736:SF1">
    <property type="entry name" value="DIHYDRONEOPTERIN TRIPHOSPHATE DIPHOSPHATASE"/>
    <property type="match status" value="1"/>
</dbReference>
<dbReference type="AlphaFoldDB" id="A0A6N3G6K1"/>
<evidence type="ECO:0000313" key="4">
    <source>
        <dbReference type="EMBL" id="VYU60192.1"/>
    </source>
</evidence>
<organism evidence="4">
    <name type="scientific">Enterococcus casseliflavus</name>
    <name type="common">Enterococcus flavescens</name>
    <dbReference type="NCBI Taxonomy" id="37734"/>
    <lineage>
        <taxon>Bacteria</taxon>
        <taxon>Bacillati</taxon>
        <taxon>Bacillota</taxon>
        <taxon>Bacilli</taxon>
        <taxon>Lactobacillales</taxon>
        <taxon>Enterococcaceae</taxon>
        <taxon>Enterococcus</taxon>
    </lineage>
</organism>
<dbReference type="Gene3D" id="3.90.79.10">
    <property type="entry name" value="Nucleoside Triphosphate Pyrophosphohydrolase"/>
    <property type="match status" value="1"/>
</dbReference>
<dbReference type="PANTHER" id="PTHR43736">
    <property type="entry name" value="ADP-RIBOSE PYROPHOSPHATASE"/>
    <property type="match status" value="1"/>
</dbReference>
<dbReference type="GO" id="GO:0016787">
    <property type="term" value="F:hydrolase activity"/>
    <property type="evidence" value="ECO:0007669"/>
    <property type="project" value="UniProtKB-KW"/>
</dbReference>
<evidence type="ECO:0000256" key="2">
    <source>
        <dbReference type="ARBA" id="ARBA00022801"/>
    </source>
</evidence>
<feature type="domain" description="Nudix hydrolase" evidence="3">
    <location>
        <begin position="4"/>
        <end position="143"/>
    </location>
</feature>
<dbReference type="CDD" id="cd04686">
    <property type="entry name" value="NUDIX_Hydrolase"/>
    <property type="match status" value="1"/>
</dbReference>